<dbReference type="PANTHER" id="PTHR15503:SF22">
    <property type="entry name" value="TRANSPOSON TY3-I GAG POLYPROTEIN"/>
    <property type="match status" value="1"/>
</dbReference>
<dbReference type="PANTHER" id="PTHR15503">
    <property type="entry name" value="LDOC1 RELATED"/>
    <property type="match status" value="1"/>
</dbReference>
<evidence type="ECO:0000313" key="3">
    <source>
        <dbReference type="Proteomes" id="UP001174136"/>
    </source>
</evidence>
<proteinExistence type="predicted"/>
<protein>
    <submittedName>
        <fullName evidence="2">Retrotransposon Gag-like protein 5</fullName>
    </submittedName>
</protein>
<name>A0AA47PAH9_MERPO</name>
<gene>
    <name evidence="2" type="primary">RTL5</name>
    <name evidence="2" type="ORF">N1851_006322</name>
</gene>
<dbReference type="AlphaFoldDB" id="A0AA47PAH9"/>
<dbReference type="Proteomes" id="UP001174136">
    <property type="component" value="Unassembled WGS sequence"/>
</dbReference>
<organism evidence="2 3">
    <name type="scientific">Merluccius polli</name>
    <name type="common">Benguela hake</name>
    <name type="synonym">Merluccius cadenati</name>
    <dbReference type="NCBI Taxonomy" id="89951"/>
    <lineage>
        <taxon>Eukaryota</taxon>
        <taxon>Metazoa</taxon>
        <taxon>Chordata</taxon>
        <taxon>Craniata</taxon>
        <taxon>Vertebrata</taxon>
        <taxon>Euteleostomi</taxon>
        <taxon>Actinopterygii</taxon>
        <taxon>Neopterygii</taxon>
        <taxon>Teleostei</taxon>
        <taxon>Neoteleostei</taxon>
        <taxon>Acanthomorphata</taxon>
        <taxon>Zeiogadaria</taxon>
        <taxon>Gadariae</taxon>
        <taxon>Gadiformes</taxon>
        <taxon>Gadoidei</taxon>
        <taxon>Merlucciidae</taxon>
        <taxon>Merluccius</taxon>
    </lineage>
</organism>
<dbReference type="InterPro" id="IPR032567">
    <property type="entry name" value="RTL1-rel"/>
</dbReference>
<comment type="caution">
    <text evidence="2">The sequence shown here is derived from an EMBL/GenBank/DDBJ whole genome shotgun (WGS) entry which is preliminary data.</text>
</comment>
<evidence type="ECO:0000259" key="1">
    <source>
        <dbReference type="Pfam" id="PF16297"/>
    </source>
</evidence>
<dbReference type="EMBL" id="JAOPHQ010001133">
    <property type="protein sequence ID" value="KAK0152272.1"/>
    <property type="molecule type" value="Genomic_DNA"/>
</dbReference>
<reference evidence="2" key="1">
    <citation type="journal article" date="2023" name="Front. Mar. Sci.">
        <title>A new Merluccius polli reference genome to investigate the effects of global change in West African waters.</title>
        <authorList>
            <person name="Mateo J.L."/>
            <person name="Blanco-Fernandez C."/>
            <person name="Garcia-Vazquez E."/>
            <person name="Machado-Schiaffino G."/>
        </authorList>
    </citation>
    <scope>NUCLEOTIDE SEQUENCE</scope>
    <source>
        <strain evidence="2">C29</strain>
        <tissue evidence="2">Fin</tissue>
    </source>
</reference>
<sequence>MDPAETEQLRHAISNQGIRVGQHEQVLVSAMDSINALTAKVEQLSSSVNQMLTALSGVSPSGGVSNATAAAASPAVSPSPPVPSPVHIREPHIPTPAHFLGELGKCGVFLHQCSLVFCQQPLTYQTDSSKIAFIMGLLTGRAAEWSVAITAANAPYVSNYQLFLSEIRKVFDHPVQGKEAGKRLLALRQGSASIASYAVDFRILAAQCGWVREEFIVARAREHLQYSGSRDAKVSEAGIVVRTGRKWRAADAVQQAETRLKHKAILGTVAQGRAGLGSRAAARYDSASGRERQRLVQEEVRASVEEEQTSRAVAMRQQGAWMKWEQAMERSVTWKDIWQWNPQRIKFLIQGVYDVLPSPSNLCIWGKIETPACPLCSKIGTLEHILSSCTKALGEGRYRWRHDQVLKAIAEAISKGIKGRRRTQATAKTIHFVKEGQRPEKTPRNRSAGLLPTARDWVMSVDLERQLKIPPHITQTRLRPDIILVSEATKQLVLL</sequence>
<evidence type="ECO:0000313" key="2">
    <source>
        <dbReference type="EMBL" id="KAK0152272.1"/>
    </source>
</evidence>
<accession>A0AA47PAH9</accession>
<feature type="domain" description="DUF4939" evidence="1">
    <location>
        <begin position="91"/>
        <end position="172"/>
    </location>
</feature>
<keyword evidence="3" id="KW-1185">Reference proteome</keyword>
<dbReference type="Pfam" id="PF16297">
    <property type="entry name" value="DUF4939"/>
    <property type="match status" value="1"/>
</dbReference>
<dbReference type="InterPro" id="IPR032549">
    <property type="entry name" value="DUF4939"/>
</dbReference>